<reference evidence="3" key="2">
    <citation type="journal article" date="2018" name="Plant J.">
        <title>The Sorghum bicolor reference genome: improved assembly, gene annotations, a transcriptome atlas, and signatures of genome organization.</title>
        <authorList>
            <person name="McCormick R.F."/>
            <person name="Truong S.K."/>
            <person name="Sreedasyam A."/>
            <person name="Jenkins J."/>
            <person name="Shu S."/>
            <person name="Sims D."/>
            <person name="Kennedy M."/>
            <person name="Amirebrahimi M."/>
            <person name="Weers B.D."/>
            <person name="McKinley B."/>
            <person name="Mattison A."/>
            <person name="Morishige D.T."/>
            <person name="Grimwood J."/>
            <person name="Schmutz J."/>
            <person name="Mullet J.E."/>
        </authorList>
    </citation>
    <scope>NUCLEOTIDE SEQUENCE [LARGE SCALE GENOMIC DNA]</scope>
    <source>
        <strain evidence="3">cv. BTx623</strain>
    </source>
</reference>
<reference evidence="2 3" key="1">
    <citation type="journal article" date="2009" name="Nature">
        <title>The Sorghum bicolor genome and the diversification of grasses.</title>
        <authorList>
            <person name="Paterson A.H."/>
            <person name="Bowers J.E."/>
            <person name="Bruggmann R."/>
            <person name="Dubchak I."/>
            <person name="Grimwood J."/>
            <person name="Gundlach H."/>
            <person name="Haberer G."/>
            <person name="Hellsten U."/>
            <person name="Mitros T."/>
            <person name="Poliakov A."/>
            <person name="Schmutz J."/>
            <person name="Spannagl M."/>
            <person name="Tang H."/>
            <person name="Wang X."/>
            <person name="Wicker T."/>
            <person name="Bharti A.K."/>
            <person name="Chapman J."/>
            <person name="Feltus F.A."/>
            <person name="Gowik U."/>
            <person name="Grigoriev I.V."/>
            <person name="Lyons E."/>
            <person name="Maher C.A."/>
            <person name="Martis M."/>
            <person name="Narechania A."/>
            <person name="Otillar R.P."/>
            <person name="Penning B.W."/>
            <person name="Salamov A.A."/>
            <person name="Wang Y."/>
            <person name="Zhang L."/>
            <person name="Carpita N.C."/>
            <person name="Freeling M."/>
            <person name="Gingle A.R."/>
            <person name="Hash C.T."/>
            <person name="Keller B."/>
            <person name="Klein P."/>
            <person name="Kresovich S."/>
            <person name="McCann M.C."/>
            <person name="Ming R."/>
            <person name="Peterson D.G."/>
            <person name="Mehboob-ur-Rahman"/>
            <person name="Ware D."/>
            <person name="Westhoff P."/>
            <person name="Mayer K.F."/>
            <person name="Messing J."/>
            <person name="Rokhsar D.S."/>
        </authorList>
    </citation>
    <scope>NUCLEOTIDE SEQUENCE [LARGE SCALE GENOMIC DNA]</scope>
    <source>
        <strain evidence="3">cv. BTx623</strain>
    </source>
</reference>
<dbReference type="Gramene" id="OQU80623">
    <property type="protein sequence ID" value="OQU80623"/>
    <property type="gene ID" value="SORBI_3007G154350"/>
</dbReference>
<keyword evidence="3" id="KW-1185">Reference proteome</keyword>
<dbReference type="InParanoid" id="A0A1Z5RA23"/>
<dbReference type="Proteomes" id="UP000000768">
    <property type="component" value="Chromosome 7"/>
</dbReference>
<dbReference type="EMBL" id="CM000766">
    <property type="protein sequence ID" value="OQU80623.1"/>
    <property type="molecule type" value="Genomic_DNA"/>
</dbReference>
<proteinExistence type="predicted"/>
<protein>
    <submittedName>
        <fullName evidence="2">Uncharacterized protein</fullName>
    </submittedName>
</protein>
<name>A0A1Z5RA23_SORBI</name>
<organism evidence="2 3">
    <name type="scientific">Sorghum bicolor</name>
    <name type="common">Sorghum</name>
    <name type="synonym">Sorghum vulgare</name>
    <dbReference type="NCBI Taxonomy" id="4558"/>
    <lineage>
        <taxon>Eukaryota</taxon>
        <taxon>Viridiplantae</taxon>
        <taxon>Streptophyta</taxon>
        <taxon>Embryophyta</taxon>
        <taxon>Tracheophyta</taxon>
        <taxon>Spermatophyta</taxon>
        <taxon>Magnoliopsida</taxon>
        <taxon>Liliopsida</taxon>
        <taxon>Poales</taxon>
        <taxon>Poaceae</taxon>
        <taxon>PACMAD clade</taxon>
        <taxon>Panicoideae</taxon>
        <taxon>Andropogonodae</taxon>
        <taxon>Andropogoneae</taxon>
        <taxon>Sorghinae</taxon>
        <taxon>Sorghum</taxon>
    </lineage>
</organism>
<accession>A0A1Z5RA23</accession>
<evidence type="ECO:0000313" key="2">
    <source>
        <dbReference type="EMBL" id="OQU80623.1"/>
    </source>
</evidence>
<sequence>MSPHCLSPAEPMPRSVPPYPTLPGSTHLLFTHAGAAGGWMAATCPQRLREVRPPDLGTTMDDAGCEGTTCTEDEIVGEEYVAAKEVVEGYLPPPVIAGISPPLLRTHHWRDLRTPPLQR</sequence>
<gene>
    <name evidence="2" type="ORF">SORBI_3007G154350</name>
</gene>
<evidence type="ECO:0000313" key="3">
    <source>
        <dbReference type="Proteomes" id="UP000000768"/>
    </source>
</evidence>
<evidence type="ECO:0000256" key="1">
    <source>
        <dbReference type="SAM" id="MobiDB-lite"/>
    </source>
</evidence>
<feature type="region of interest" description="Disordered" evidence="1">
    <location>
        <begin position="1"/>
        <end position="23"/>
    </location>
</feature>
<dbReference type="AlphaFoldDB" id="A0A1Z5RA23"/>
<feature type="compositionally biased region" description="Pro residues" evidence="1">
    <location>
        <begin position="10"/>
        <end position="21"/>
    </location>
</feature>